<keyword evidence="10" id="KW-1185">Reference proteome</keyword>
<keyword evidence="3 7" id="KW-0489">Methyltransferase</keyword>
<comment type="subcellular location">
    <subcellularLocation>
        <location evidence="1 7">Mitochondrion</location>
    </subcellularLocation>
</comment>
<dbReference type="SUPFAM" id="SSF53335">
    <property type="entry name" value="S-adenosyl-L-methionine-dependent methyltransferases"/>
    <property type="match status" value="1"/>
</dbReference>
<keyword evidence="5 7" id="KW-0496">Mitochondrion</keyword>
<dbReference type="InterPro" id="IPR038375">
    <property type="entry name" value="NDUFAF7_sf"/>
</dbReference>
<dbReference type="Pfam" id="PF02636">
    <property type="entry name" value="Methyltransf_28"/>
    <property type="match status" value="1"/>
</dbReference>
<proteinExistence type="inferred from homology"/>
<evidence type="ECO:0000313" key="9">
    <source>
        <dbReference type="EMBL" id="KAJ3985120.1"/>
    </source>
</evidence>
<accession>A0A9W8P1X8</accession>
<sequence>MWLMLPARSSIFRCTTLLCRRTAPFSTSIFAAAARRQKGRQPEEHEDKWNYNRSSLFNSSSTNEDSTKFKLVTANDLERFTHPPRSVKMLVRDFIEDSLYNPNYGYFSKQATIFDWDKRPVEFSAIRDSAEFDAVVTERYAAYEVEKQLWHTPTELFKPWYGEAIAQCLVSEYLLKYFPYEDFVIYEIGAGNGTLAMNILDFLRRHYPSVYDRTRYTIIEISENLVQKQRQKLRRSHPGVNVIHKSIFHWDSREPAPCFFLAMEVVNTTEKAVLKQDNFAHDVVRYDLDTLQPYQGYITIDSEGEFDTMYTQLDDPLIGSFLDLRQKLGHPLPISRLFRNFPMARRLYRNLPFAANLSKEEYIPTRLLNLLRTLRNHFPRHRLLLSDFCSLSNTIPGVNAPVVQTRVQNTMVACETILVHQGAFDIFFPTNFEHLRDIYECILSQPSTQPTQYPESQLIPDPIPDRSTPLAPSVNSITLGANFFSSHQSPSLNRRNPLDGVFSASGLPVGERMSSVFKHSEFLETYADLSRTVLRNGENPMLDFYKNVKFLF</sequence>
<reference evidence="9" key="1">
    <citation type="submission" date="2022-08" db="EMBL/GenBank/DDBJ databases">
        <authorList>
            <consortium name="DOE Joint Genome Institute"/>
            <person name="Min B."/>
            <person name="Riley R."/>
            <person name="Sierra-Patev S."/>
            <person name="Naranjo-Ortiz M."/>
            <person name="Looney B."/>
            <person name="Konkel Z."/>
            <person name="Slot J.C."/>
            <person name="Sakamoto Y."/>
            <person name="Steenwyk J.L."/>
            <person name="Rokas A."/>
            <person name="Carro J."/>
            <person name="Camarero S."/>
            <person name="Ferreira P."/>
            <person name="Molpeceres G."/>
            <person name="Ruiz-Duenas F.J."/>
            <person name="Serrano A."/>
            <person name="Henrissat B."/>
            <person name="Drula E."/>
            <person name="Hughes K.W."/>
            <person name="Mata J.L."/>
            <person name="Ishikawa N.K."/>
            <person name="Vargas-Isla R."/>
            <person name="Ushijima S."/>
            <person name="Smith C.A."/>
            <person name="Ahrendt S."/>
            <person name="Andreopoulos W."/>
            <person name="He G."/>
            <person name="Labutti K."/>
            <person name="Lipzen A."/>
            <person name="Ng V."/>
            <person name="Sandor L."/>
            <person name="Barry K."/>
            <person name="Martinez A.T."/>
            <person name="Xiao Y."/>
            <person name="Gibbons J.G."/>
            <person name="Terashima K."/>
            <person name="Hibbett D.S."/>
            <person name="Grigoriev I.V."/>
        </authorList>
    </citation>
    <scope>NUCLEOTIDE SEQUENCE</scope>
    <source>
        <strain evidence="9">TFB7829</strain>
    </source>
</reference>
<reference evidence="8 10" key="3">
    <citation type="journal article" date="2023" name="Proc. Natl. Acad. Sci. U.S.A.">
        <title>A global phylogenomic analysis of the shiitake genus Lentinula.</title>
        <authorList>
            <person name="Sierra-Patev S."/>
            <person name="Min B."/>
            <person name="Naranjo-Ortiz M."/>
            <person name="Looney B."/>
            <person name="Konkel Z."/>
            <person name="Slot J.C."/>
            <person name="Sakamoto Y."/>
            <person name="Steenwyk J.L."/>
            <person name="Rokas A."/>
            <person name="Carro J."/>
            <person name="Camarero S."/>
            <person name="Ferreira P."/>
            <person name="Molpeceres G."/>
            <person name="Ruiz-Duenas F.J."/>
            <person name="Serrano A."/>
            <person name="Henrissat B."/>
            <person name="Drula E."/>
            <person name="Hughes K.W."/>
            <person name="Mata J.L."/>
            <person name="Ishikawa N.K."/>
            <person name="Vargas-Isla R."/>
            <person name="Ushijima S."/>
            <person name="Smith C.A."/>
            <person name="Donoghue J."/>
            <person name="Ahrendt S."/>
            <person name="Andreopoulos W."/>
            <person name="He G."/>
            <person name="LaButti K."/>
            <person name="Lipzen A."/>
            <person name="Ng V."/>
            <person name="Riley R."/>
            <person name="Sandor L."/>
            <person name="Barry K."/>
            <person name="Martinez A.T."/>
            <person name="Xiao Y."/>
            <person name="Gibbons J.G."/>
            <person name="Terashima K."/>
            <person name="Grigoriev I.V."/>
            <person name="Hibbett D."/>
        </authorList>
    </citation>
    <scope>NUCLEOTIDE SEQUENCE [LARGE SCALE GENOMIC DNA]</scope>
    <source>
        <strain evidence="8 10">TFB7810</strain>
    </source>
</reference>
<dbReference type="GO" id="GO:0032259">
    <property type="term" value="P:methylation"/>
    <property type="evidence" value="ECO:0007669"/>
    <property type="project" value="UniProtKB-KW"/>
</dbReference>
<dbReference type="PANTHER" id="PTHR12049">
    <property type="entry name" value="PROTEIN ARGININE METHYLTRANSFERASE NDUFAF7, MITOCHONDRIAL"/>
    <property type="match status" value="1"/>
</dbReference>
<comment type="caution">
    <text evidence="8">The sequence shown here is derived from an EMBL/GenBank/DDBJ whole genome shotgun (WGS) entry which is preliminary data.</text>
</comment>
<gene>
    <name evidence="8" type="ORF">DFH05DRAFT_1556618</name>
    <name evidence="9" type="ORF">F5890DRAFT_1565183</name>
</gene>
<evidence type="ECO:0000313" key="8">
    <source>
        <dbReference type="EMBL" id="KAJ3745385.1"/>
    </source>
</evidence>
<comment type="similarity">
    <text evidence="2 7">Belongs to the NDUFAF7 family.</text>
</comment>
<name>A0A9W8P1X8_9AGAR</name>
<evidence type="ECO:0000256" key="5">
    <source>
        <dbReference type="ARBA" id="ARBA00023128"/>
    </source>
</evidence>
<dbReference type="InterPro" id="IPR003788">
    <property type="entry name" value="NDUFAF7"/>
</dbReference>
<comment type="function">
    <text evidence="7">Arginine methyltransferase involved in the assembly or stability of mitochondrial NADH:ubiquinone oxidoreductase complex (complex I).</text>
</comment>
<evidence type="ECO:0000256" key="7">
    <source>
        <dbReference type="RuleBase" id="RU364114"/>
    </source>
</evidence>
<dbReference type="GO" id="GO:0035243">
    <property type="term" value="F:protein-arginine omega-N symmetric methyltransferase activity"/>
    <property type="evidence" value="ECO:0007669"/>
    <property type="project" value="UniProtKB-EC"/>
</dbReference>
<protein>
    <recommendedName>
        <fullName evidence="7">Protein arginine methyltransferase NDUFAF7</fullName>
        <ecNumber evidence="7">2.1.1.320</ecNumber>
    </recommendedName>
</protein>
<organism evidence="8 10">
    <name type="scientific">Lentinula detonsa</name>
    <dbReference type="NCBI Taxonomy" id="2804962"/>
    <lineage>
        <taxon>Eukaryota</taxon>
        <taxon>Fungi</taxon>
        <taxon>Dikarya</taxon>
        <taxon>Basidiomycota</taxon>
        <taxon>Agaricomycotina</taxon>
        <taxon>Agaricomycetes</taxon>
        <taxon>Agaricomycetidae</taxon>
        <taxon>Agaricales</taxon>
        <taxon>Marasmiineae</taxon>
        <taxon>Omphalotaceae</taxon>
        <taxon>Lentinula</taxon>
    </lineage>
</organism>
<evidence type="ECO:0000256" key="3">
    <source>
        <dbReference type="ARBA" id="ARBA00022603"/>
    </source>
</evidence>
<evidence type="ECO:0000256" key="4">
    <source>
        <dbReference type="ARBA" id="ARBA00022679"/>
    </source>
</evidence>
<accession>A0AA38USP7</accession>
<dbReference type="EC" id="2.1.1.320" evidence="7"/>
<dbReference type="Proteomes" id="UP001163850">
    <property type="component" value="Unassembled WGS sequence"/>
</dbReference>
<evidence type="ECO:0000256" key="1">
    <source>
        <dbReference type="ARBA" id="ARBA00004173"/>
    </source>
</evidence>
<dbReference type="AlphaFoldDB" id="A0A9W8P1X8"/>
<dbReference type="EMBL" id="JANVFU010000005">
    <property type="protein sequence ID" value="KAJ3745385.1"/>
    <property type="molecule type" value="Genomic_DNA"/>
</dbReference>
<evidence type="ECO:0000256" key="2">
    <source>
        <dbReference type="ARBA" id="ARBA00005891"/>
    </source>
</evidence>
<dbReference type="PANTHER" id="PTHR12049:SF5">
    <property type="entry name" value="PROTEIN ARGININE METHYLTRANSFERASE NDUFAF7 HOMOLOG, MITOCHONDRIAL"/>
    <property type="match status" value="1"/>
</dbReference>
<dbReference type="Proteomes" id="UP001142393">
    <property type="component" value="Unassembled WGS sequence"/>
</dbReference>
<evidence type="ECO:0000313" key="10">
    <source>
        <dbReference type="Proteomes" id="UP001142393"/>
    </source>
</evidence>
<dbReference type="InterPro" id="IPR029063">
    <property type="entry name" value="SAM-dependent_MTases_sf"/>
</dbReference>
<reference evidence="8" key="2">
    <citation type="submission" date="2022-08" db="EMBL/GenBank/DDBJ databases">
        <authorList>
            <consortium name="DOE Joint Genome Institute"/>
            <person name="Min B."/>
            <person name="Sierra-Patev S."/>
            <person name="Naranjo-Ortiz M."/>
            <person name="Looney B."/>
            <person name="Konkel Z."/>
            <person name="Slot J.C."/>
            <person name="Sakamoto Y."/>
            <person name="Steenwyk J.L."/>
            <person name="Rokas A."/>
            <person name="Carro J."/>
            <person name="Camarero S."/>
            <person name="Ferreira P."/>
            <person name="Molpeceres G."/>
            <person name="Ruiz-duenas F.J."/>
            <person name="Serrano A."/>
            <person name="Henrissat B."/>
            <person name="Drula E."/>
            <person name="Hughes K.W."/>
            <person name="Mata J.L."/>
            <person name="Ishikawa N.K."/>
            <person name="Vargas-Isla R."/>
            <person name="Ushijima S."/>
            <person name="Smith C.A."/>
            <person name="Ahrendt S."/>
            <person name="Andreopoulos W."/>
            <person name="He G."/>
            <person name="LaButti K."/>
            <person name="Lipzen A."/>
            <person name="Ng V."/>
            <person name="Riley R."/>
            <person name="Sandor L."/>
            <person name="Barry K."/>
            <person name="Martinez A.T."/>
            <person name="Xiao Y."/>
            <person name="Gibbons J.G."/>
            <person name="Terashima K."/>
            <person name="Hibbett D.S."/>
            <person name="Grigoriev I.V."/>
        </authorList>
    </citation>
    <scope>NUCLEOTIDE SEQUENCE</scope>
    <source>
        <strain evidence="8">TFB7810</strain>
    </source>
</reference>
<evidence type="ECO:0000256" key="6">
    <source>
        <dbReference type="ARBA" id="ARBA00048612"/>
    </source>
</evidence>
<dbReference type="GO" id="GO:0005739">
    <property type="term" value="C:mitochondrion"/>
    <property type="evidence" value="ECO:0007669"/>
    <property type="project" value="UniProtKB-SubCell"/>
</dbReference>
<dbReference type="Gene3D" id="3.40.50.12710">
    <property type="match status" value="1"/>
</dbReference>
<keyword evidence="4 7" id="KW-0808">Transferase</keyword>
<dbReference type="EMBL" id="MU801970">
    <property type="protein sequence ID" value="KAJ3985120.1"/>
    <property type="molecule type" value="Genomic_DNA"/>
</dbReference>
<comment type="catalytic activity">
    <reaction evidence="6 7">
        <text>L-arginyl-[protein] + 2 S-adenosyl-L-methionine = N(omega),N(omega)'-dimethyl-L-arginyl-[protein] + 2 S-adenosyl-L-homocysteine + 2 H(+)</text>
        <dbReference type="Rhea" id="RHEA:48108"/>
        <dbReference type="Rhea" id="RHEA-COMP:10532"/>
        <dbReference type="Rhea" id="RHEA-COMP:11992"/>
        <dbReference type="ChEBI" id="CHEBI:15378"/>
        <dbReference type="ChEBI" id="CHEBI:29965"/>
        <dbReference type="ChEBI" id="CHEBI:57856"/>
        <dbReference type="ChEBI" id="CHEBI:59789"/>
        <dbReference type="ChEBI" id="CHEBI:88221"/>
        <dbReference type="EC" id="2.1.1.320"/>
    </reaction>
</comment>